<comment type="caution">
    <text evidence="3">The sequence shown here is derived from an EMBL/GenBank/DDBJ whole genome shotgun (WGS) entry which is preliminary data.</text>
</comment>
<feature type="coiled-coil region" evidence="1">
    <location>
        <begin position="457"/>
        <end position="537"/>
    </location>
</feature>
<dbReference type="Proteomes" id="UP000030854">
    <property type="component" value="Unassembled WGS sequence"/>
</dbReference>
<name>A0A0B1P0V9_UNCNE</name>
<dbReference type="HOGENOM" id="CLU_411144_0_0_1"/>
<feature type="compositionally biased region" description="Basic and acidic residues" evidence="2">
    <location>
        <begin position="98"/>
        <end position="107"/>
    </location>
</feature>
<dbReference type="OMA" id="MDNIAKI"/>
<dbReference type="AlphaFoldDB" id="A0A0B1P0V9"/>
<reference evidence="3 4" key="1">
    <citation type="journal article" date="2014" name="BMC Genomics">
        <title>Adaptive genomic structural variation in the grape powdery mildew pathogen, Erysiphe necator.</title>
        <authorList>
            <person name="Jones L."/>
            <person name="Riaz S."/>
            <person name="Morales-Cruz A."/>
            <person name="Amrine K.C."/>
            <person name="McGuire B."/>
            <person name="Gubler W.D."/>
            <person name="Walker M.A."/>
            <person name="Cantu D."/>
        </authorList>
    </citation>
    <scope>NUCLEOTIDE SEQUENCE [LARGE SCALE GENOMIC DNA]</scope>
    <source>
        <strain evidence="4">c</strain>
    </source>
</reference>
<dbReference type="EMBL" id="JNVN01004198">
    <property type="protein sequence ID" value="KHJ30459.1"/>
    <property type="molecule type" value="Genomic_DNA"/>
</dbReference>
<proteinExistence type="predicted"/>
<protein>
    <submittedName>
        <fullName evidence="3">Putative secreted effector protein</fullName>
    </submittedName>
</protein>
<sequence length="668" mass="76044">MTAAVSMMGDLVRSVAAGQNLINNLQPEPPKVQFYNIRLGLGTSLNTSSSFPSVIATDTAKTKFFATFEEVKSVLTKPRRSYQDIPMSFLGARGSSQKRTDGSETREVAVQTTPPSNGFGLKSVDLHGGSEPLCISNIVIKASNYQSPREEIFIPIGDLGYLCGRKWSWGSVLEGNKQRCIWLDGQSDKSGYKELLHLDIERMAKIFKVDKNDELKRTDLSTACTYIGNKIQNDGLEDSIDEDTDLQQAISDLYNENQLEDQPQPDEIVVGEMRTEDLFAKKQVAIDQQDISEMIDGQEITTENLFSAEKILEAEEEAANEEFQMKKEALEEMLEDAEIQAEDNLLARQALEEERLLEDEIFAETVLIQQSENLSPEEMLGMELNLAQSKLEAEEQFAEKSLEEEKLLVEDELVAEENLAQETLIDEERIAEEELIAEEALAEERLAESFNGETSNEERLEAETELLKAEIAAEEDLLAREKFAEETLENNMLLAEQELAEDEMLAEQELVEDEILAEELEEEKMMLREAISNQNKDGQDFTGPIYSEQQSEESLNDWLEEQDISNEEFIDADFFPQVMTKEEYNYIPDFSEPISDEETYYDDIYQESSQDWLDEQELMREKADWEQAFDEIDVPIFTNSDETEEKDQTNAEVVSGISELKKRQTFTI</sequence>
<accession>A0A0B1P0V9</accession>
<evidence type="ECO:0000313" key="3">
    <source>
        <dbReference type="EMBL" id="KHJ30459.1"/>
    </source>
</evidence>
<evidence type="ECO:0000313" key="4">
    <source>
        <dbReference type="Proteomes" id="UP000030854"/>
    </source>
</evidence>
<gene>
    <name evidence="3" type="ORF">EV44_g6296</name>
</gene>
<keyword evidence="4" id="KW-1185">Reference proteome</keyword>
<feature type="region of interest" description="Disordered" evidence="2">
    <location>
        <begin position="92"/>
        <end position="114"/>
    </location>
</feature>
<keyword evidence="1" id="KW-0175">Coiled coil</keyword>
<evidence type="ECO:0000256" key="2">
    <source>
        <dbReference type="SAM" id="MobiDB-lite"/>
    </source>
</evidence>
<organism evidence="3 4">
    <name type="scientific">Uncinula necator</name>
    <name type="common">Grape powdery mildew</name>
    <dbReference type="NCBI Taxonomy" id="52586"/>
    <lineage>
        <taxon>Eukaryota</taxon>
        <taxon>Fungi</taxon>
        <taxon>Dikarya</taxon>
        <taxon>Ascomycota</taxon>
        <taxon>Pezizomycotina</taxon>
        <taxon>Leotiomycetes</taxon>
        <taxon>Erysiphales</taxon>
        <taxon>Erysiphaceae</taxon>
        <taxon>Erysiphe</taxon>
    </lineage>
</organism>
<dbReference type="STRING" id="52586.A0A0B1P0V9"/>
<feature type="coiled-coil region" evidence="1">
    <location>
        <begin position="311"/>
        <end position="354"/>
    </location>
</feature>
<evidence type="ECO:0000256" key="1">
    <source>
        <dbReference type="SAM" id="Coils"/>
    </source>
</evidence>